<dbReference type="AlphaFoldDB" id="A0AAW8F455"/>
<proteinExistence type="predicted"/>
<gene>
    <name evidence="1" type="ORF">QFZ22_000584</name>
</gene>
<dbReference type="Proteomes" id="UP001234216">
    <property type="component" value="Unassembled WGS sequence"/>
</dbReference>
<sequence length="87" mass="10062">MAGGESRDFAVAFATLHGEDPAQLEDGEWLVCCECWRQTGLFLLHKAEDMQGRTEAEQDRLAERQAMRHLWEHEQKQYCGWPHCGKT</sequence>
<dbReference type="EMBL" id="JAUSZV010000004">
    <property type="protein sequence ID" value="MDQ0904599.1"/>
    <property type="molecule type" value="Genomic_DNA"/>
</dbReference>
<comment type="caution">
    <text evidence="1">The sequence shown here is derived from an EMBL/GenBank/DDBJ whole genome shotgun (WGS) entry which is preliminary data.</text>
</comment>
<protein>
    <submittedName>
        <fullName evidence="1">Uncharacterized protein</fullName>
    </submittedName>
</protein>
<reference evidence="1" key="1">
    <citation type="submission" date="2023-07" db="EMBL/GenBank/DDBJ databases">
        <title>Comparative genomics of wheat-associated soil bacteria to identify genetic determinants of phenazine resistance.</title>
        <authorList>
            <person name="Mouncey N."/>
        </authorList>
    </citation>
    <scope>NUCLEOTIDE SEQUENCE</scope>
    <source>
        <strain evidence="1">V4I22</strain>
    </source>
</reference>
<organism evidence="1 2">
    <name type="scientific">Streptomyces canus</name>
    <dbReference type="NCBI Taxonomy" id="58343"/>
    <lineage>
        <taxon>Bacteria</taxon>
        <taxon>Bacillati</taxon>
        <taxon>Actinomycetota</taxon>
        <taxon>Actinomycetes</taxon>
        <taxon>Kitasatosporales</taxon>
        <taxon>Streptomycetaceae</taxon>
        <taxon>Streptomyces</taxon>
        <taxon>Streptomyces aurantiacus group</taxon>
    </lineage>
</organism>
<evidence type="ECO:0000313" key="1">
    <source>
        <dbReference type="EMBL" id="MDQ0904599.1"/>
    </source>
</evidence>
<accession>A0AAW8F455</accession>
<evidence type="ECO:0000313" key="2">
    <source>
        <dbReference type="Proteomes" id="UP001234216"/>
    </source>
</evidence>
<name>A0AAW8F455_9ACTN</name>